<accession>A0ABZ0TZB0</accession>
<dbReference type="Proteomes" id="UP001322744">
    <property type="component" value="Chromosome"/>
</dbReference>
<reference evidence="1 2" key="1">
    <citation type="submission" date="2023-12" db="EMBL/GenBank/DDBJ databases">
        <authorList>
            <person name="Manesh M.J.H."/>
            <person name="Bing R.G."/>
            <person name="Willard D.J."/>
            <person name="Kelly R.M."/>
        </authorList>
    </citation>
    <scope>NUCLEOTIDE SEQUENCE [LARGE SCALE GENOMIC DNA]</scope>
    <source>
        <strain evidence="1 2">DSM 8977</strain>
    </source>
</reference>
<dbReference type="EMBL" id="CP139957">
    <property type="protein sequence ID" value="WPX08799.1"/>
    <property type="molecule type" value="Genomic_DNA"/>
</dbReference>
<evidence type="ECO:0000313" key="1">
    <source>
        <dbReference type="EMBL" id="WPX08799.1"/>
    </source>
</evidence>
<dbReference type="RefSeq" id="WP_235375132.1">
    <property type="nucleotide sequence ID" value="NZ_CP139957.1"/>
</dbReference>
<evidence type="ECO:0000313" key="2">
    <source>
        <dbReference type="Proteomes" id="UP001322744"/>
    </source>
</evidence>
<sequence>MSGWLDEAMRTVKNGDELLWMPEQIFYDSVAVAMKKI</sequence>
<organism evidence="1 2">
    <name type="scientific">Anaerocellum danielii</name>
    <dbReference type="NCBI Taxonomy" id="1387557"/>
    <lineage>
        <taxon>Bacteria</taxon>
        <taxon>Bacillati</taxon>
        <taxon>Bacillota</taxon>
        <taxon>Bacillota incertae sedis</taxon>
        <taxon>Caldicellulosiruptorales</taxon>
        <taxon>Caldicellulosiruptoraceae</taxon>
        <taxon>Anaerocellum</taxon>
    </lineage>
</organism>
<protein>
    <submittedName>
        <fullName evidence="1">M2 family metallopeptidase</fullName>
    </submittedName>
</protein>
<proteinExistence type="predicted"/>
<gene>
    <name evidence="1" type="ORF">SOJ16_002709</name>
</gene>
<keyword evidence="2" id="KW-1185">Reference proteome</keyword>
<name>A0ABZ0TZB0_9FIRM</name>